<dbReference type="Proteomes" id="UP000315914">
    <property type="component" value="Unassembled WGS sequence"/>
</dbReference>
<reference evidence="1 2" key="1">
    <citation type="submission" date="2019-06" db="EMBL/GenBank/DDBJ databases">
        <title>Genomic Encyclopedia of Type Strains, Phase IV (KMG-V): Genome sequencing to study the core and pangenomes of soil and plant-associated prokaryotes.</title>
        <authorList>
            <person name="Whitman W."/>
        </authorList>
    </citation>
    <scope>NUCLEOTIDE SEQUENCE [LARGE SCALE GENOMIC DNA]</scope>
    <source>
        <strain evidence="1 2">BR 10556</strain>
    </source>
</reference>
<name>A0A560HM57_9BRAD</name>
<evidence type="ECO:0000313" key="2">
    <source>
        <dbReference type="Proteomes" id="UP000315914"/>
    </source>
</evidence>
<proteinExistence type="predicted"/>
<dbReference type="EMBL" id="VITW01000018">
    <property type="protein sequence ID" value="TWB66158.1"/>
    <property type="molecule type" value="Genomic_DNA"/>
</dbReference>
<dbReference type="STRING" id="1399419.A5906_12490"/>
<protein>
    <submittedName>
        <fullName evidence="1">Uncharacterized protein</fullName>
    </submittedName>
</protein>
<gene>
    <name evidence="1" type="ORF">FBZ95_11833</name>
</gene>
<dbReference type="AlphaFoldDB" id="A0A560HM57"/>
<sequence>MSAIINVATIAATSLKLASCARTNSNLLSYRFEGDVPQNHSIKGMVGLVGMSKEHLGANLQGTVRLYGLARIMNSIFWGRLTQIMQHTGPTRQRLE</sequence>
<evidence type="ECO:0000313" key="1">
    <source>
        <dbReference type="EMBL" id="TWB66158.1"/>
    </source>
</evidence>
<keyword evidence="2" id="KW-1185">Reference proteome</keyword>
<accession>A0A560HM57</accession>
<comment type="caution">
    <text evidence="1">The sequence shown here is derived from an EMBL/GenBank/DDBJ whole genome shotgun (WGS) entry which is preliminary data.</text>
</comment>
<organism evidence="1 2">
    <name type="scientific">Bradyrhizobium sacchari</name>
    <dbReference type="NCBI Taxonomy" id="1399419"/>
    <lineage>
        <taxon>Bacteria</taxon>
        <taxon>Pseudomonadati</taxon>
        <taxon>Pseudomonadota</taxon>
        <taxon>Alphaproteobacteria</taxon>
        <taxon>Hyphomicrobiales</taxon>
        <taxon>Nitrobacteraceae</taxon>
        <taxon>Bradyrhizobium</taxon>
    </lineage>
</organism>